<protein>
    <submittedName>
        <fullName evidence="1">Uncharacterized protein</fullName>
    </submittedName>
</protein>
<evidence type="ECO:0000313" key="1">
    <source>
        <dbReference type="EMBL" id="TNN31352.1"/>
    </source>
</evidence>
<dbReference type="Proteomes" id="UP000314294">
    <property type="component" value="Unassembled WGS sequence"/>
</dbReference>
<name>A0A4Z2ESU7_9TELE</name>
<dbReference type="EMBL" id="SRLO01003555">
    <property type="protein sequence ID" value="TNN31352.1"/>
    <property type="molecule type" value="Genomic_DNA"/>
</dbReference>
<evidence type="ECO:0000313" key="2">
    <source>
        <dbReference type="Proteomes" id="UP000314294"/>
    </source>
</evidence>
<accession>A0A4Z2ESU7</accession>
<sequence length="64" mass="7274">MAQNAIYRHVGRKLQHCGVMALQLFASFLSQSTEGPQKTQQVETHREAFRLIAALKEQNAYSLK</sequence>
<gene>
    <name evidence="1" type="ORF">EYF80_058496</name>
</gene>
<organism evidence="1 2">
    <name type="scientific">Liparis tanakae</name>
    <name type="common">Tanaka's snailfish</name>
    <dbReference type="NCBI Taxonomy" id="230148"/>
    <lineage>
        <taxon>Eukaryota</taxon>
        <taxon>Metazoa</taxon>
        <taxon>Chordata</taxon>
        <taxon>Craniata</taxon>
        <taxon>Vertebrata</taxon>
        <taxon>Euteleostomi</taxon>
        <taxon>Actinopterygii</taxon>
        <taxon>Neopterygii</taxon>
        <taxon>Teleostei</taxon>
        <taxon>Neoteleostei</taxon>
        <taxon>Acanthomorphata</taxon>
        <taxon>Eupercaria</taxon>
        <taxon>Perciformes</taxon>
        <taxon>Cottioidei</taxon>
        <taxon>Cottales</taxon>
        <taxon>Liparidae</taxon>
        <taxon>Liparis</taxon>
    </lineage>
</organism>
<keyword evidence="2" id="KW-1185">Reference proteome</keyword>
<reference evidence="1 2" key="1">
    <citation type="submission" date="2019-03" db="EMBL/GenBank/DDBJ databases">
        <title>First draft genome of Liparis tanakae, snailfish: a comprehensive survey of snailfish specific genes.</title>
        <authorList>
            <person name="Kim W."/>
            <person name="Song I."/>
            <person name="Jeong J.-H."/>
            <person name="Kim D."/>
            <person name="Kim S."/>
            <person name="Ryu S."/>
            <person name="Song J.Y."/>
            <person name="Lee S.K."/>
        </authorList>
    </citation>
    <scope>NUCLEOTIDE SEQUENCE [LARGE SCALE GENOMIC DNA]</scope>
    <source>
        <tissue evidence="1">Muscle</tissue>
    </source>
</reference>
<dbReference type="AlphaFoldDB" id="A0A4Z2ESU7"/>
<comment type="caution">
    <text evidence="1">The sequence shown here is derived from an EMBL/GenBank/DDBJ whole genome shotgun (WGS) entry which is preliminary data.</text>
</comment>
<proteinExistence type="predicted"/>